<evidence type="ECO:0000313" key="2">
    <source>
        <dbReference type="Proteomes" id="UP001501222"/>
    </source>
</evidence>
<proteinExistence type="predicted"/>
<dbReference type="CDD" id="cd07067">
    <property type="entry name" value="HP_PGM_like"/>
    <property type="match status" value="1"/>
</dbReference>
<sequence length="214" mass="23127">MTAGRLIVWRHGRTEWNLQDKIQGQADIPLDEVGVAQARAAAARLASLAPTRLFSSDLQRAAATAGELAALTGLKVEYDEALREINVDDWAGMTMDELAAIHPEAAARIRSGEPQRRGTAGETVEEVAERFAPALARAIEHGEPSDTVVVATHGLAARVGICLFLGIPKAHWPAFGGLSNCNWVSLLPGRHGWRIEEWNAGSLPEPVMSDDQQR</sequence>
<keyword evidence="2" id="KW-1185">Reference proteome</keyword>
<dbReference type="PANTHER" id="PTHR48100:SF62">
    <property type="entry name" value="GLUCOSYL-3-PHOSPHOGLYCERATE PHOSPHATASE"/>
    <property type="match status" value="1"/>
</dbReference>
<dbReference type="InterPro" id="IPR013078">
    <property type="entry name" value="His_Pase_superF_clade-1"/>
</dbReference>
<comment type="caution">
    <text evidence="1">The sequence shown here is derived from an EMBL/GenBank/DDBJ whole genome shotgun (WGS) entry which is preliminary data.</text>
</comment>
<gene>
    <name evidence="1" type="ORF">GCM10022235_31520</name>
</gene>
<evidence type="ECO:0000313" key="1">
    <source>
        <dbReference type="EMBL" id="GAA3560873.1"/>
    </source>
</evidence>
<dbReference type="Proteomes" id="UP001501222">
    <property type="component" value="Unassembled WGS sequence"/>
</dbReference>
<dbReference type="InterPro" id="IPR029033">
    <property type="entry name" value="His_PPase_superfam"/>
</dbReference>
<accession>A0ABP6X3F8</accession>
<dbReference type="Pfam" id="PF00300">
    <property type="entry name" value="His_Phos_1"/>
    <property type="match status" value="1"/>
</dbReference>
<organism evidence="1 2">
    <name type="scientific">Kribbella ginsengisoli</name>
    <dbReference type="NCBI Taxonomy" id="363865"/>
    <lineage>
        <taxon>Bacteria</taxon>
        <taxon>Bacillati</taxon>
        <taxon>Actinomycetota</taxon>
        <taxon>Actinomycetes</taxon>
        <taxon>Propionibacteriales</taxon>
        <taxon>Kribbellaceae</taxon>
        <taxon>Kribbella</taxon>
    </lineage>
</organism>
<dbReference type="Gene3D" id="3.40.50.1240">
    <property type="entry name" value="Phosphoglycerate mutase-like"/>
    <property type="match status" value="1"/>
</dbReference>
<dbReference type="SUPFAM" id="SSF53254">
    <property type="entry name" value="Phosphoglycerate mutase-like"/>
    <property type="match status" value="1"/>
</dbReference>
<name>A0ABP6X3F8_9ACTN</name>
<dbReference type="SMART" id="SM00855">
    <property type="entry name" value="PGAM"/>
    <property type="match status" value="1"/>
</dbReference>
<dbReference type="PANTHER" id="PTHR48100">
    <property type="entry name" value="BROAD-SPECIFICITY PHOSPHATASE YOR283W-RELATED"/>
    <property type="match status" value="1"/>
</dbReference>
<protein>
    <submittedName>
        <fullName evidence="1">Histidine phosphatase family protein</fullName>
    </submittedName>
</protein>
<dbReference type="EMBL" id="BAABAA010000003">
    <property type="protein sequence ID" value="GAA3560873.1"/>
    <property type="molecule type" value="Genomic_DNA"/>
</dbReference>
<dbReference type="RefSeq" id="WP_344841221.1">
    <property type="nucleotide sequence ID" value="NZ_BAABAA010000003.1"/>
</dbReference>
<reference evidence="2" key="1">
    <citation type="journal article" date="2019" name="Int. J. Syst. Evol. Microbiol.">
        <title>The Global Catalogue of Microorganisms (GCM) 10K type strain sequencing project: providing services to taxonomists for standard genome sequencing and annotation.</title>
        <authorList>
            <consortium name="The Broad Institute Genomics Platform"/>
            <consortium name="The Broad Institute Genome Sequencing Center for Infectious Disease"/>
            <person name="Wu L."/>
            <person name="Ma J."/>
        </authorList>
    </citation>
    <scope>NUCLEOTIDE SEQUENCE [LARGE SCALE GENOMIC DNA]</scope>
    <source>
        <strain evidence="2">JCM 16928</strain>
    </source>
</reference>
<dbReference type="InterPro" id="IPR050275">
    <property type="entry name" value="PGM_Phosphatase"/>
</dbReference>